<evidence type="ECO:0000313" key="1">
    <source>
        <dbReference type="EMBL" id="SHM87833.1"/>
    </source>
</evidence>
<dbReference type="Gene3D" id="3.30.1490.300">
    <property type="match status" value="1"/>
</dbReference>
<dbReference type="Proteomes" id="UP000184123">
    <property type="component" value="Unassembled WGS sequence"/>
</dbReference>
<proteinExistence type="predicted"/>
<evidence type="ECO:0000313" key="2">
    <source>
        <dbReference type="Proteomes" id="UP000184123"/>
    </source>
</evidence>
<dbReference type="InterPro" id="IPR005883">
    <property type="entry name" value="PilM"/>
</dbReference>
<dbReference type="SUPFAM" id="SSF53067">
    <property type="entry name" value="Actin-like ATPase domain"/>
    <property type="match status" value="1"/>
</dbReference>
<dbReference type="Gene3D" id="3.30.420.40">
    <property type="match status" value="2"/>
</dbReference>
<dbReference type="EMBL" id="FRCA01000016">
    <property type="protein sequence ID" value="SHM87833.1"/>
    <property type="molecule type" value="Genomic_DNA"/>
</dbReference>
<dbReference type="STRING" id="44933.SAMN05660971_04146"/>
<dbReference type="Pfam" id="PF11104">
    <property type="entry name" value="PilM_2"/>
    <property type="match status" value="1"/>
</dbReference>
<sequence length="317" mass="33771">MHVTSSVRSLIGVDITSTTVRLIELAAGRSTITMGGLAVEALPPGAVIGRRLQQPLAVASALSQALAVLAPRTRRAAVAVPTSATTTSRLCLPADLDDADIAAHLEWDSDKYFAVPFTELAIDFHRLQQDDSSAAHQDIEVVACLESRVSQLVTLLRDVDLEPVAVDLEHLALQRALHGLACDRGRGGVVLVDLHADLVAVHIWQQGDWVCSRDFPRPGGDTMVARSDEAYALDQARLVVACVALCGMLCSMPLPDRVFVGGELPDACEAFLEGLMAGGLREVEMADPLAGLQGVRPDWSRFSPTLLAASGLAMWSP</sequence>
<gene>
    <name evidence="1" type="ORF">SAMN05660971_04146</name>
</gene>
<dbReference type="PANTHER" id="PTHR32432:SF3">
    <property type="entry name" value="ETHANOLAMINE UTILIZATION PROTEIN EUTJ"/>
    <property type="match status" value="1"/>
</dbReference>
<name>A0A1M7MAJ2_9GAMM</name>
<accession>A0A1M7MAJ2</accession>
<dbReference type="RefSeq" id="WP_073437115.1">
    <property type="nucleotide sequence ID" value="NZ_BJXU01000159.1"/>
</dbReference>
<organism evidence="1 2">
    <name type="scientific">Halomonas cupida</name>
    <dbReference type="NCBI Taxonomy" id="44933"/>
    <lineage>
        <taxon>Bacteria</taxon>
        <taxon>Pseudomonadati</taxon>
        <taxon>Pseudomonadota</taxon>
        <taxon>Gammaproteobacteria</taxon>
        <taxon>Oceanospirillales</taxon>
        <taxon>Halomonadaceae</taxon>
        <taxon>Halomonas</taxon>
    </lineage>
</organism>
<dbReference type="InterPro" id="IPR043129">
    <property type="entry name" value="ATPase_NBD"/>
</dbReference>
<dbReference type="InterPro" id="IPR050696">
    <property type="entry name" value="FtsA/MreB"/>
</dbReference>
<reference evidence="1 2" key="1">
    <citation type="submission" date="2016-11" db="EMBL/GenBank/DDBJ databases">
        <authorList>
            <person name="Jaros S."/>
            <person name="Januszkiewicz K."/>
            <person name="Wedrychowicz H."/>
        </authorList>
    </citation>
    <scope>NUCLEOTIDE SEQUENCE [LARGE SCALE GENOMIC DNA]</scope>
    <source>
        <strain evidence="1 2">DSM 4740</strain>
    </source>
</reference>
<dbReference type="PANTHER" id="PTHR32432">
    <property type="entry name" value="CELL DIVISION PROTEIN FTSA-RELATED"/>
    <property type="match status" value="1"/>
</dbReference>
<protein>
    <submittedName>
        <fullName evidence="1">Type IV pilus assembly protein PilM</fullName>
    </submittedName>
</protein>
<dbReference type="AlphaFoldDB" id="A0A1M7MAJ2"/>